<keyword evidence="1" id="KW-0472">Membrane</keyword>
<protein>
    <recommendedName>
        <fullName evidence="4">MARVEL domain-containing protein</fullName>
    </recommendedName>
</protein>
<accession>A0A9Q8QPU3</accession>
<keyword evidence="3" id="KW-1185">Reference proteome</keyword>
<dbReference type="EMBL" id="CP086361">
    <property type="protein sequence ID" value="UNI22327.1"/>
    <property type="molecule type" value="Genomic_DNA"/>
</dbReference>
<dbReference type="KEGG" id="ptkz:JDV02_008226"/>
<evidence type="ECO:0000313" key="3">
    <source>
        <dbReference type="Proteomes" id="UP000829364"/>
    </source>
</evidence>
<evidence type="ECO:0008006" key="4">
    <source>
        <dbReference type="Google" id="ProtNLM"/>
    </source>
</evidence>
<keyword evidence="1" id="KW-0812">Transmembrane</keyword>
<gene>
    <name evidence="2" type="ORF">JDV02_008226</name>
</gene>
<proteinExistence type="predicted"/>
<organism evidence="2 3">
    <name type="scientific">Purpureocillium takamizusanense</name>
    <dbReference type="NCBI Taxonomy" id="2060973"/>
    <lineage>
        <taxon>Eukaryota</taxon>
        <taxon>Fungi</taxon>
        <taxon>Dikarya</taxon>
        <taxon>Ascomycota</taxon>
        <taxon>Pezizomycotina</taxon>
        <taxon>Sordariomycetes</taxon>
        <taxon>Hypocreomycetidae</taxon>
        <taxon>Hypocreales</taxon>
        <taxon>Ophiocordycipitaceae</taxon>
        <taxon>Purpureocillium</taxon>
    </lineage>
</organism>
<dbReference type="RefSeq" id="XP_047845808.1">
    <property type="nucleotide sequence ID" value="XM_047989803.1"/>
</dbReference>
<sequence>MFATCSKAIIVKPRVMSPFRLRIVQALLLGLEVVVAVTLLALFGFAYSNHFRSGLWEEGGAQEWNSDPRLRIYFYANHREPPEIPLIWSQRLAASNLSIAVLTVFVLVTRLALLRLSYMPEYTSILYDLLLFSLWAISLAGQSSGDYSDPKHICAHPWYLIHGCAKISGQNRAYCRLAQAGFAFTLLALAIYGSRLLLSAYGIVKARDSQKEYEDLAWGAESSDLEWASEREEKRRWWLDQPLSPVLAFFPETSR</sequence>
<feature type="transmembrane region" description="Helical" evidence="1">
    <location>
        <begin position="125"/>
        <end position="141"/>
    </location>
</feature>
<dbReference type="AlphaFoldDB" id="A0A9Q8QPU3"/>
<feature type="transmembrane region" description="Helical" evidence="1">
    <location>
        <begin position="21"/>
        <end position="47"/>
    </location>
</feature>
<name>A0A9Q8QPU3_9HYPO</name>
<reference evidence="2" key="1">
    <citation type="submission" date="2021-11" db="EMBL/GenBank/DDBJ databases">
        <title>Purpureocillium_takamizusanense_genome.</title>
        <authorList>
            <person name="Nguyen N.-H."/>
        </authorList>
    </citation>
    <scope>NUCLEOTIDE SEQUENCE</scope>
    <source>
        <strain evidence="2">PT3</strain>
    </source>
</reference>
<evidence type="ECO:0000313" key="2">
    <source>
        <dbReference type="EMBL" id="UNI22327.1"/>
    </source>
</evidence>
<feature type="transmembrane region" description="Helical" evidence="1">
    <location>
        <begin position="182"/>
        <end position="204"/>
    </location>
</feature>
<evidence type="ECO:0000256" key="1">
    <source>
        <dbReference type="SAM" id="Phobius"/>
    </source>
</evidence>
<dbReference type="OrthoDB" id="5352400at2759"/>
<feature type="transmembrane region" description="Helical" evidence="1">
    <location>
        <begin position="92"/>
        <end position="113"/>
    </location>
</feature>
<dbReference type="GeneID" id="72070174"/>
<dbReference type="Proteomes" id="UP000829364">
    <property type="component" value="Chromosome 8"/>
</dbReference>
<keyword evidence="1" id="KW-1133">Transmembrane helix</keyword>